<protein>
    <recommendedName>
        <fullName evidence="5 9">Uracil-DNA glycosylase</fullName>
        <shortName evidence="9">UDG</shortName>
        <ecNumber evidence="4 9">3.2.2.27</ecNumber>
    </recommendedName>
</protein>
<dbReference type="PANTHER" id="PTHR11264">
    <property type="entry name" value="URACIL-DNA GLYCOSYLASE"/>
    <property type="match status" value="1"/>
</dbReference>
<dbReference type="GO" id="GO:0097510">
    <property type="term" value="P:base-excision repair, AP site formation via deaminated base removal"/>
    <property type="evidence" value="ECO:0007669"/>
    <property type="project" value="TreeGrafter"/>
</dbReference>
<feature type="active site" description="Proton acceptor" evidence="9 10">
    <location>
        <position position="78"/>
    </location>
</feature>
<evidence type="ECO:0000313" key="14">
    <source>
        <dbReference type="Proteomes" id="UP000254133"/>
    </source>
</evidence>
<dbReference type="SMART" id="SM00987">
    <property type="entry name" value="UreE_C"/>
    <property type="match status" value="1"/>
</dbReference>
<comment type="subcellular location">
    <subcellularLocation>
        <location evidence="9">Cytoplasm</location>
    </subcellularLocation>
</comment>
<dbReference type="AlphaFoldDB" id="A0A378PZQ9"/>
<feature type="domain" description="Uracil-DNA glycosylase-like" evidence="12">
    <location>
        <begin position="63"/>
        <end position="224"/>
    </location>
</feature>
<comment type="catalytic activity">
    <reaction evidence="1 9 11">
        <text>Hydrolyzes single-stranded DNA or mismatched double-stranded DNA and polynucleotides, releasing free uracil.</text>
        <dbReference type="EC" id="3.2.2.27"/>
    </reaction>
</comment>
<dbReference type="Gene3D" id="3.40.470.10">
    <property type="entry name" value="Uracil-DNA glycosylase-like domain"/>
    <property type="match status" value="1"/>
</dbReference>
<dbReference type="InterPro" id="IPR018085">
    <property type="entry name" value="Ura-DNA_Glyclase_AS"/>
</dbReference>
<keyword evidence="7 9" id="KW-0378">Hydrolase</keyword>
<dbReference type="PANTHER" id="PTHR11264:SF0">
    <property type="entry name" value="URACIL-DNA GLYCOSYLASE"/>
    <property type="match status" value="1"/>
</dbReference>
<dbReference type="NCBIfam" id="NF003588">
    <property type="entry name" value="PRK05254.1-1"/>
    <property type="match status" value="1"/>
</dbReference>
<dbReference type="NCBIfam" id="NF003589">
    <property type="entry name" value="PRK05254.1-2"/>
    <property type="match status" value="1"/>
</dbReference>
<dbReference type="FunFam" id="3.40.470.10:FF:000001">
    <property type="entry name" value="Uracil-DNA glycosylase"/>
    <property type="match status" value="1"/>
</dbReference>
<comment type="similarity">
    <text evidence="3 9 11">Belongs to the uracil-DNA glycosylase (UDG) superfamily. UNG family.</text>
</comment>
<evidence type="ECO:0000256" key="1">
    <source>
        <dbReference type="ARBA" id="ARBA00001400"/>
    </source>
</evidence>
<dbReference type="NCBIfam" id="NF003592">
    <property type="entry name" value="PRK05254.1-5"/>
    <property type="match status" value="1"/>
</dbReference>
<gene>
    <name evidence="9 13" type="primary">ung</name>
    <name evidence="13" type="ORF">NCTC9426_02677</name>
</gene>
<dbReference type="InterPro" id="IPR036895">
    <property type="entry name" value="Uracil-DNA_glycosylase-like_sf"/>
</dbReference>
<dbReference type="Proteomes" id="UP000254133">
    <property type="component" value="Unassembled WGS sequence"/>
</dbReference>
<dbReference type="NCBIfam" id="TIGR00628">
    <property type="entry name" value="ung"/>
    <property type="match status" value="1"/>
</dbReference>
<dbReference type="HAMAP" id="MF_00148">
    <property type="entry name" value="UDG"/>
    <property type="match status" value="1"/>
</dbReference>
<evidence type="ECO:0000259" key="12">
    <source>
        <dbReference type="SMART" id="SM00986"/>
    </source>
</evidence>
<dbReference type="RefSeq" id="WP_115370075.1">
    <property type="nucleotide sequence ID" value="NZ_UGPZ01000003.1"/>
</dbReference>
<evidence type="ECO:0000313" key="13">
    <source>
        <dbReference type="EMBL" id="STY93942.1"/>
    </source>
</evidence>
<dbReference type="GO" id="GO:0004844">
    <property type="term" value="F:uracil DNA N-glycosylase activity"/>
    <property type="evidence" value="ECO:0007669"/>
    <property type="project" value="UniProtKB-UniRule"/>
</dbReference>
<name>A0A378PZQ9_MORBO</name>
<evidence type="ECO:0000256" key="4">
    <source>
        <dbReference type="ARBA" id="ARBA00012030"/>
    </source>
</evidence>
<evidence type="ECO:0000256" key="3">
    <source>
        <dbReference type="ARBA" id="ARBA00008184"/>
    </source>
</evidence>
<keyword evidence="13" id="KW-0326">Glycosidase</keyword>
<dbReference type="SMART" id="SM00986">
    <property type="entry name" value="UDG"/>
    <property type="match status" value="1"/>
</dbReference>
<keyword evidence="6 9" id="KW-0227">DNA damage</keyword>
<evidence type="ECO:0000256" key="7">
    <source>
        <dbReference type="ARBA" id="ARBA00022801"/>
    </source>
</evidence>
<comment type="function">
    <text evidence="2 9 11">Excises uracil residues from the DNA which can arise as a result of misincorporation of dUMP residues by DNA polymerase or due to deamination of cytosine.</text>
</comment>
<dbReference type="InterPro" id="IPR002043">
    <property type="entry name" value="UDG_fam1"/>
</dbReference>
<evidence type="ECO:0000256" key="11">
    <source>
        <dbReference type="RuleBase" id="RU003780"/>
    </source>
</evidence>
<keyword evidence="8 9" id="KW-0234">DNA repair</keyword>
<organism evidence="13 14">
    <name type="scientific">Moraxella bovis</name>
    <dbReference type="NCBI Taxonomy" id="476"/>
    <lineage>
        <taxon>Bacteria</taxon>
        <taxon>Pseudomonadati</taxon>
        <taxon>Pseudomonadota</taxon>
        <taxon>Gammaproteobacteria</taxon>
        <taxon>Moraxellales</taxon>
        <taxon>Moraxellaceae</taxon>
        <taxon>Moraxella</taxon>
    </lineage>
</organism>
<evidence type="ECO:0000256" key="10">
    <source>
        <dbReference type="PROSITE-ProRule" id="PRU10072"/>
    </source>
</evidence>
<dbReference type="EMBL" id="UGPZ01000003">
    <property type="protein sequence ID" value="STY93942.1"/>
    <property type="molecule type" value="Genomic_DNA"/>
</dbReference>
<accession>A0A378PZQ9</accession>
<dbReference type="SUPFAM" id="SSF52141">
    <property type="entry name" value="Uracil-DNA glycosylase-like"/>
    <property type="match status" value="1"/>
</dbReference>
<evidence type="ECO:0000256" key="6">
    <source>
        <dbReference type="ARBA" id="ARBA00022763"/>
    </source>
</evidence>
<dbReference type="InterPro" id="IPR005122">
    <property type="entry name" value="Uracil-DNA_glycosylase-like"/>
</dbReference>
<evidence type="ECO:0000256" key="8">
    <source>
        <dbReference type="ARBA" id="ARBA00023204"/>
    </source>
</evidence>
<evidence type="ECO:0000256" key="5">
    <source>
        <dbReference type="ARBA" id="ARBA00018429"/>
    </source>
</evidence>
<dbReference type="NCBIfam" id="NF003591">
    <property type="entry name" value="PRK05254.1-4"/>
    <property type="match status" value="1"/>
</dbReference>
<dbReference type="PROSITE" id="PS00130">
    <property type="entry name" value="U_DNA_GLYCOSYLASE"/>
    <property type="match status" value="1"/>
</dbReference>
<dbReference type="Pfam" id="PF03167">
    <property type="entry name" value="UDG"/>
    <property type="match status" value="1"/>
</dbReference>
<proteinExistence type="inferred from homology"/>
<dbReference type="EC" id="3.2.2.27" evidence="4 9"/>
<evidence type="ECO:0000256" key="2">
    <source>
        <dbReference type="ARBA" id="ARBA00002631"/>
    </source>
</evidence>
<dbReference type="CDD" id="cd10027">
    <property type="entry name" value="UDG-F1-like"/>
    <property type="match status" value="1"/>
</dbReference>
<sequence>MNTNLTQDQLTALNKVQLPDDWKFALADILLSPVMDNLRAFLQNEYDTKTIYPPKSQIFNALNTTPLSAVKVVILGQDPYHGAGQAMGLSFSVPKIIPKPPSLANILKELATDLGLPVSAHGDLTHWANQGVLLLNATLTVENGQAGSHQGKGWEEFTDTVIDVINRQTDRTVFILWGSYAKKKGRFIDTSRHLILTANHPSPLSANRGGFFGSRPFSQTNDYLIRHGKGAIDWALPQ</sequence>
<keyword evidence="9" id="KW-0963">Cytoplasm</keyword>
<reference evidence="13 14" key="1">
    <citation type="submission" date="2018-06" db="EMBL/GenBank/DDBJ databases">
        <authorList>
            <consortium name="Pathogen Informatics"/>
            <person name="Doyle S."/>
        </authorList>
    </citation>
    <scope>NUCLEOTIDE SEQUENCE [LARGE SCALE GENOMIC DNA]</scope>
    <source>
        <strain evidence="13 14">NCTC9426</strain>
    </source>
</reference>
<dbReference type="GO" id="GO:0005737">
    <property type="term" value="C:cytoplasm"/>
    <property type="evidence" value="ECO:0007669"/>
    <property type="project" value="UniProtKB-SubCell"/>
</dbReference>
<evidence type="ECO:0000256" key="9">
    <source>
        <dbReference type="HAMAP-Rule" id="MF_00148"/>
    </source>
</evidence>